<dbReference type="InterPro" id="IPR029071">
    <property type="entry name" value="Ubiquitin-like_domsf"/>
</dbReference>
<sequence length="168" mass="19273">MEDKQKRTIFPRHKPTPTPSQPPPPPEQPPLPQQHPQPQQSPLQPPQPAPNKPNNKFIHRSNHQDVSPPTDYPTGYPAVQPPLRTYKIKAKSIETPSDQTTVSDLKSTDTVQLLKTKIRQQIQRDNLPDHRFLYSGRALVDNECLYFYFGDHDENKPPLINLIPISRN</sequence>
<dbReference type="Gene3D" id="3.10.20.90">
    <property type="entry name" value="Phosphatidylinositol 3-kinase Catalytic Subunit, Chain A, domain 1"/>
    <property type="match status" value="1"/>
</dbReference>
<evidence type="ECO:0000256" key="1">
    <source>
        <dbReference type="SAM" id="MobiDB-lite"/>
    </source>
</evidence>
<evidence type="ECO:0000259" key="2">
    <source>
        <dbReference type="PROSITE" id="PS50053"/>
    </source>
</evidence>
<keyword evidence="4" id="KW-1185">Reference proteome</keyword>
<dbReference type="Proteomes" id="UP001281761">
    <property type="component" value="Unassembled WGS sequence"/>
</dbReference>
<dbReference type="EMBL" id="JARBJD010000049">
    <property type="protein sequence ID" value="KAK2957091.1"/>
    <property type="molecule type" value="Genomic_DNA"/>
</dbReference>
<gene>
    <name evidence="3" type="ORF">BLNAU_7921</name>
</gene>
<organism evidence="3 4">
    <name type="scientific">Blattamonas nauphoetae</name>
    <dbReference type="NCBI Taxonomy" id="2049346"/>
    <lineage>
        <taxon>Eukaryota</taxon>
        <taxon>Metamonada</taxon>
        <taxon>Preaxostyla</taxon>
        <taxon>Oxymonadida</taxon>
        <taxon>Blattamonas</taxon>
    </lineage>
</organism>
<accession>A0ABQ9Y028</accession>
<name>A0ABQ9Y028_9EUKA</name>
<dbReference type="PROSITE" id="PS50053">
    <property type="entry name" value="UBIQUITIN_2"/>
    <property type="match status" value="1"/>
</dbReference>
<proteinExistence type="predicted"/>
<feature type="compositionally biased region" description="Pro residues" evidence="1">
    <location>
        <begin position="16"/>
        <end position="35"/>
    </location>
</feature>
<evidence type="ECO:0000313" key="4">
    <source>
        <dbReference type="Proteomes" id="UP001281761"/>
    </source>
</evidence>
<feature type="domain" description="Ubiquitin-like" evidence="2">
    <location>
        <begin position="86"/>
        <end position="145"/>
    </location>
</feature>
<dbReference type="CDD" id="cd17039">
    <property type="entry name" value="Ubl_ubiquitin_like"/>
    <property type="match status" value="1"/>
</dbReference>
<comment type="caution">
    <text evidence="3">The sequence shown here is derived from an EMBL/GenBank/DDBJ whole genome shotgun (WGS) entry which is preliminary data.</text>
</comment>
<reference evidence="3 4" key="1">
    <citation type="journal article" date="2022" name="bioRxiv">
        <title>Genomics of Preaxostyla Flagellates Illuminates Evolutionary Transitions and the Path Towards Mitochondrial Loss.</title>
        <authorList>
            <person name="Novak L.V.F."/>
            <person name="Treitli S.C."/>
            <person name="Pyrih J."/>
            <person name="Halakuc P."/>
            <person name="Pipaliya S.V."/>
            <person name="Vacek V."/>
            <person name="Brzon O."/>
            <person name="Soukal P."/>
            <person name="Eme L."/>
            <person name="Dacks J.B."/>
            <person name="Karnkowska A."/>
            <person name="Elias M."/>
            <person name="Hampl V."/>
        </authorList>
    </citation>
    <scope>NUCLEOTIDE SEQUENCE [LARGE SCALE GENOMIC DNA]</scope>
    <source>
        <strain evidence="3">NAU3</strain>
        <tissue evidence="3">Gut</tissue>
    </source>
</reference>
<feature type="region of interest" description="Disordered" evidence="1">
    <location>
        <begin position="1"/>
        <end position="81"/>
    </location>
</feature>
<protein>
    <recommendedName>
        <fullName evidence="2">Ubiquitin-like domain-containing protein</fullName>
    </recommendedName>
</protein>
<dbReference type="InterPro" id="IPR000626">
    <property type="entry name" value="Ubiquitin-like_dom"/>
</dbReference>
<evidence type="ECO:0000313" key="3">
    <source>
        <dbReference type="EMBL" id="KAK2957091.1"/>
    </source>
</evidence>
<dbReference type="SUPFAM" id="SSF54236">
    <property type="entry name" value="Ubiquitin-like"/>
    <property type="match status" value="1"/>
</dbReference>